<dbReference type="Proteomes" id="UP000482653">
    <property type="component" value="Unassembled WGS sequence"/>
</dbReference>
<evidence type="ECO:0000313" key="3">
    <source>
        <dbReference type="EMBL" id="KAA5419993.1"/>
    </source>
</evidence>
<accession>A0A0P0FWI1</accession>
<dbReference type="InterPro" id="IPR013783">
    <property type="entry name" value="Ig-like_fold"/>
</dbReference>
<evidence type="ECO:0000313" key="4">
    <source>
        <dbReference type="Proteomes" id="UP000061809"/>
    </source>
</evidence>
<protein>
    <submittedName>
        <fullName evidence="2 3">Esterase</fullName>
    </submittedName>
</protein>
<dbReference type="EMBL" id="CP012801">
    <property type="protein sequence ID" value="ALJ59664.1"/>
    <property type="molecule type" value="Genomic_DNA"/>
</dbReference>
<name>A0A0P0FWI1_9BACE</name>
<dbReference type="AlphaFoldDB" id="A0A0P0FWI1"/>
<gene>
    <name evidence="2" type="primary">axe1-6A_1</name>
    <name evidence="2" type="ORF">BcellWH2_02425</name>
    <name evidence="3" type="ORF">F2Y87_08580</name>
</gene>
<dbReference type="InterPro" id="IPR014756">
    <property type="entry name" value="Ig_E-set"/>
</dbReference>
<organism evidence="2 4">
    <name type="scientific">Bacteroides cellulosilyticus</name>
    <dbReference type="NCBI Taxonomy" id="246787"/>
    <lineage>
        <taxon>Bacteria</taxon>
        <taxon>Pseudomonadati</taxon>
        <taxon>Bacteroidota</taxon>
        <taxon>Bacteroidia</taxon>
        <taxon>Bacteroidales</taxon>
        <taxon>Bacteroidaceae</taxon>
        <taxon>Bacteroides</taxon>
    </lineage>
</organism>
<dbReference type="Pfam" id="PF00756">
    <property type="entry name" value="Esterase"/>
    <property type="match status" value="1"/>
</dbReference>
<dbReference type="PANTHER" id="PTHR48098">
    <property type="entry name" value="ENTEROCHELIN ESTERASE-RELATED"/>
    <property type="match status" value="1"/>
</dbReference>
<dbReference type="KEGG" id="bcel:BcellWH2_02425"/>
<dbReference type="CDD" id="cd11294">
    <property type="entry name" value="E_set_Esterase_like_N"/>
    <property type="match status" value="1"/>
</dbReference>
<dbReference type="Proteomes" id="UP000061809">
    <property type="component" value="Chromosome"/>
</dbReference>
<dbReference type="InterPro" id="IPR029058">
    <property type="entry name" value="AB_hydrolase_fold"/>
</dbReference>
<evidence type="ECO:0000256" key="1">
    <source>
        <dbReference type="SAM" id="SignalP"/>
    </source>
</evidence>
<dbReference type="GeneID" id="66306211"/>
<reference evidence="3 5" key="2">
    <citation type="journal article" date="2019" name="Nat. Med.">
        <title>A library of human gut bacterial isolates paired with longitudinal multiomics data enables mechanistic microbiome research.</title>
        <authorList>
            <person name="Poyet M."/>
            <person name="Groussin M."/>
            <person name="Gibbons S.M."/>
            <person name="Avila-Pacheco J."/>
            <person name="Jiang X."/>
            <person name="Kearney S.M."/>
            <person name="Perrotta A.R."/>
            <person name="Berdy B."/>
            <person name="Zhao S."/>
            <person name="Lieberman T.D."/>
            <person name="Swanson P.K."/>
            <person name="Smith M."/>
            <person name="Roesemann S."/>
            <person name="Alexander J.E."/>
            <person name="Rich S.A."/>
            <person name="Livny J."/>
            <person name="Vlamakis H."/>
            <person name="Clish C."/>
            <person name="Bullock K."/>
            <person name="Deik A."/>
            <person name="Scott J."/>
            <person name="Pierce K.A."/>
            <person name="Xavier R.J."/>
            <person name="Alm E.J."/>
        </authorList>
    </citation>
    <scope>NUCLEOTIDE SEQUENCE [LARGE SCALE GENOMIC DNA]</scope>
    <source>
        <strain evidence="3 5">BIOML-A8</strain>
    </source>
</reference>
<evidence type="ECO:0000313" key="5">
    <source>
        <dbReference type="Proteomes" id="UP000482653"/>
    </source>
</evidence>
<dbReference type="InterPro" id="IPR050583">
    <property type="entry name" value="Mycobacterial_A85_antigen"/>
</dbReference>
<dbReference type="Gene3D" id="2.60.40.10">
    <property type="entry name" value="Immunoglobulins"/>
    <property type="match status" value="1"/>
</dbReference>
<dbReference type="PATRIC" id="fig|246787.4.peg.2493"/>
<evidence type="ECO:0000313" key="2">
    <source>
        <dbReference type="EMBL" id="ALJ59664.1"/>
    </source>
</evidence>
<dbReference type="SUPFAM" id="SSF53474">
    <property type="entry name" value="alpha/beta-Hydrolases"/>
    <property type="match status" value="1"/>
</dbReference>
<proteinExistence type="predicted"/>
<dbReference type="RefSeq" id="WP_022208419.1">
    <property type="nucleotide sequence ID" value="NZ_CAXKYC010000004.1"/>
</dbReference>
<reference evidence="2 4" key="1">
    <citation type="journal article" date="2015" name="Science">
        <title>Genetic determinants of in vivo fitness and diet responsiveness in multiple human gut Bacteroides.</title>
        <authorList>
            <person name="Wu M."/>
            <person name="McNulty N.P."/>
            <person name="Rodionov D.A."/>
            <person name="Khoroshkin M.S."/>
            <person name="Griffin N.W."/>
            <person name="Cheng J."/>
            <person name="Latreille P."/>
            <person name="Kerstetter R.A."/>
            <person name="Terrapon N."/>
            <person name="Henrissat B."/>
            <person name="Osterman A.L."/>
            <person name="Gordon J.I."/>
        </authorList>
    </citation>
    <scope>NUCLEOTIDE SEQUENCE [LARGE SCALE GENOMIC DNA]</scope>
    <source>
        <strain evidence="2 4">WH2</strain>
    </source>
</reference>
<dbReference type="SUPFAM" id="SSF81296">
    <property type="entry name" value="E set domains"/>
    <property type="match status" value="1"/>
</dbReference>
<dbReference type="InterPro" id="IPR000801">
    <property type="entry name" value="Esterase-like"/>
</dbReference>
<keyword evidence="1" id="KW-0732">Signal</keyword>
<dbReference type="EMBL" id="VVYX01000009">
    <property type="protein sequence ID" value="KAA5419993.1"/>
    <property type="molecule type" value="Genomic_DNA"/>
</dbReference>
<feature type="signal peptide" evidence="1">
    <location>
        <begin position="1"/>
        <end position="21"/>
    </location>
</feature>
<dbReference type="Gene3D" id="3.40.50.1820">
    <property type="entry name" value="alpha/beta hydrolase"/>
    <property type="match status" value="1"/>
</dbReference>
<feature type="chain" id="PRO_5041523315" evidence="1">
    <location>
        <begin position="22"/>
        <end position="393"/>
    </location>
</feature>
<sequence>MKRLTALTVALLIGVTMFAQQALWGTAPVVSPEIHDNNTVTFRFKAPKAVRVQLTGDFLPVQKNAKFEAPGIVDLKEGQEGVWEYTTPEPLKPELYSYSFIVDGLRMNDPANVYLIRDVSTLTNVFIIGGDRADFYKVNPVPHGTVSRIWYDSPALGLERRMTVYTPAGYETSGKRYPVLYLLHGMGGDEEAWISLGRTAQILDNLIAQGKAKPMIVVMPNGNASQEAAPGESSRGMVPPTMQLPKTMEGSYEQAFPEIVKFIDKNYRTIKSKSGRAIAGLSMGGFHSLHISKQYPDMFNYIGLFSAAIMPNKEVSSPIYENMEGKLKVQFDKNPALYWIAIGKTDFLYKANEEYRKLLDEKGYKYTYYESDEGHIWKNWRIYLTEFVPMLFR</sequence>